<keyword evidence="1" id="KW-0472">Membrane</keyword>
<dbReference type="Proteomes" id="UP001234602">
    <property type="component" value="Unassembled WGS sequence"/>
</dbReference>
<evidence type="ECO:0000256" key="1">
    <source>
        <dbReference type="SAM" id="Phobius"/>
    </source>
</evidence>
<evidence type="ECO:0000313" key="2">
    <source>
        <dbReference type="EMBL" id="MDM5455516.1"/>
    </source>
</evidence>
<dbReference type="EMBL" id="JAUCEY010000008">
    <property type="protein sequence ID" value="MDM5455516.1"/>
    <property type="molecule type" value="Genomic_DNA"/>
</dbReference>
<keyword evidence="1" id="KW-0812">Transmembrane</keyword>
<evidence type="ECO:0008006" key="4">
    <source>
        <dbReference type="Google" id="ProtNLM"/>
    </source>
</evidence>
<keyword evidence="1" id="KW-1133">Transmembrane helix</keyword>
<dbReference type="RefSeq" id="WP_061461442.1">
    <property type="nucleotide sequence ID" value="NZ_CP011008.1"/>
</dbReference>
<gene>
    <name evidence="2" type="ORF">QUF89_25870</name>
</gene>
<name>A0AAW7IUM2_9BACI</name>
<proteinExistence type="predicted"/>
<feature type="transmembrane region" description="Helical" evidence="1">
    <location>
        <begin position="16"/>
        <end position="36"/>
    </location>
</feature>
<comment type="caution">
    <text evidence="2">The sequence shown here is derived from an EMBL/GenBank/DDBJ whole genome shotgun (WGS) entry which is preliminary data.</text>
</comment>
<dbReference type="KEGG" id="bsj:UP17_02550"/>
<dbReference type="AlphaFoldDB" id="A0AAW7IUM2"/>
<evidence type="ECO:0000313" key="3">
    <source>
        <dbReference type="Proteomes" id="UP001234602"/>
    </source>
</evidence>
<sequence>MKRLKDWYFNSLKKQILIPFLALIMISGMAISYMSYKNSIDMTTQVLTGTTEEQVKSMNDSFEIFFQKTENQLYRIGKYPISRIHSAILTK</sequence>
<protein>
    <recommendedName>
        <fullName evidence="4">Methyl-accepting chemotaxis protein</fullName>
    </recommendedName>
</protein>
<accession>A0AAW7IUM2</accession>
<reference evidence="2" key="1">
    <citation type="submission" date="2023-06" db="EMBL/GenBank/DDBJ databases">
        <title>Comparative genomics of Bacillaceae isolates and their secondary metabolite potential.</title>
        <authorList>
            <person name="Song L."/>
            <person name="Nielsen L.J."/>
            <person name="Mohite O."/>
            <person name="Xu X."/>
            <person name="Weber T."/>
            <person name="Kovacs A.T."/>
        </authorList>
    </citation>
    <scope>NUCLEOTIDE SEQUENCE</scope>
    <source>
        <strain evidence="2">D8_B_37</strain>
    </source>
</reference>
<organism evidence="2 3">
    <name type="scientific">Peribacillus simplex</name>
    <dbReference type="NCBI Taxonomy" id="1478"/>
    <lineage>
        <taxon>Bacteria</taxon>
        <taxon>Bacillati</taxon>
        <taxon>Bacillota</taxon>
        <taxon>Bacilli</taxon>
        <taxon>Bacillales</taxon>
        <taxon>Bacillaceae</taxon>
        <taxon>Peribacillus</taxon>
    </lineage>
</organism>